<gene>
    <name evidence="1" type="ORF">IHQ68_07805</name>
</gene>
<dbReference type="PANTHER" id="PTHR35175:SF2">
    <property type="entry name" value="DUF1289 DOMAIN-CONTAINING PROTEIN"/>
    <property type="match status" value="1"/>
</dbReference>
<dbReference type="EMBL" id="JADBEO010000013">
    <property type="protein sequence ID" value="MDR4306519.1"/>
    <property type="molecule type" value="Genomic_DNA"/>
</dbReference>
<proteinExistence type="predicted"/>
<protein>
    <submittedName>
        <fullName evidence="1">DUF1289 domain-containing protein</fullName>
    </submittedName>
</protein>
<dbReference type="Pfam" id="PF06945">
    <property type="entry name" value="DUF1289"/>
    <property type="match status" value="1"/>
</dbReference>
<name>A0ABU1DEJ4_9HYPH</name>
<keyword evidence="2" id="KW-1185">Reference proteome</keyword>
<reference evidence="1" key="1">
    <citation type="submission" date="2020-10" db="EMBL/GenBank/DDBJ databases">
        <authorList>
            <person name="Abbas A."/>
            <person name="Razzaq R."/>
            <person name="Waqas M."/>
            <person name="Abbas N."/>
            <person name="Nielsen T.K."/>
            <person name="Hansen L.H."/>
            <person name="Hussain S."/>
            <person name="Shahid M."/>
        </authorList>
    </citation>
    <scope>NUCLEOTIDE SEQUENCE</scope>
    <source>
        <strain evidence="1">S14</strain>
    </source>
</reference>
<dbReference type="Proteomes" id="UP001181622">
    <property type="component" value="Unassembled WGS sequence"/>
</dbReference>
<evidence type="ECO:0000313" key="1">
    <source>
        <dbReference type="EMBL" id="MDR4306519.1"/>
    </source>
</evidence>
<accession>A0ABU1DEJ4</accession>
<evidence type="ECO:0000313" key="2">
    <source>
        <dbReference type="Proteomes" id="UP001181622"/>
    </source>
</evidence>
<comment type="caution">
    <text evidence="1">The sequence shown here is derived from an EMBL/GenBank/DDBJ whole genome shotgun (WGS) entry which is preliminary data.</text>
</comment>
<dbReference type="PANTHER" id="PTHR35175">
    <property type="entry name" value="DUF1289 DOMAIN-CONTAINING PROTEIN"/>
    <property type="match status" value="1"/>
</dbReference>
<sequence length="68" mass="7548">MARPIKTPCVQVCVMDPATGWCEGCYRTLAEIGGWSRFSEAERDRVIASLGARRRAVRNAPPRPETAE</sequence>
<organism evidence="1 2">
    <name type="scientific">Chelatococcus sambhunathii</name>
    <dbReference type="NCBI Taxonomy" id="363953"/>
    <lineage>
        <taxon>Bacteria</taxon>
        <taxon>Pseudomonadati</taxon>
        <taxon>Pseudomonadota</taxon>
        <taxon>Alphaproteobacteria</taxon>
        <taxon>Hyphomicrobiales</taxon>
        <taxon>Chelatococcaceae</taxon>
        <taxon>Chelatococcus</taxon>
    </lineage>
</organism>
<dbReference type="RefSeq" id="WP_375338294.1">
    <property type="nucleotide sequence ID" value="NZ_JADBEO010000013.1"/>
</dbReference>
<dbReference type="InterPro" id="IPR010710">
    <property type="entry name" value="DUF1289"/>
</dbReference>